<dbReference type="Pfam" id="PF12152">
    <property type="entry name" value="eIF_4G1"/>
    <property type="match status" value="1"/>
</dbReference>
<evidence type="ECO:0000259" key="5">
    <source>
        <dbReference type="SMART" id="SM00543"/>
    </source>
</evidence>
<dbReference type="Proteomes" id="UP001497600">
    <property type="component" value="Chromosome H"/>
</dbReference>
<feature type="compositionally biased region" description="Acidic residues" evidence="4">
    <location>
        <begin position="1012"/>
        <end position="1037"/>
    </location>
</feature>
<evidence type="ECO:0000256" key="2">
    <source>
        <dbReference type="ARBA" id="ARBA00022540"/>
    </source>
</evidence>
<keyword evidence="7" id="KW-1185">Reference proteome</keyword>
<sequence>MSDSKQQEGGSAATAPSTGGAPSNAPAATSAEKIVESVSSEQGNSIASKSVEPSTGSTEEPASNAGVPASQQHPNQQPHGYNNNYNANNAGGKGFNKQYNGRHNNNNNYGNNNNNTTGGNRQNYNRKSGYNNQKVNHNANQQYGYPQPYAQNMYSYGYYGNPYGYMVPAPGPYNQAQAALQNPQAQVQTPFSPVAGNKVKITDREGKEIDLEDKKKLSSSSTPISSPANTIASPATSTPPATATISAPAAVASATPAAVSNTQATNASAPAVTEASSSTPAAVAPAATGKLSIAEEFKRKILEKAAKAAQKKPEVKEEPKEVKTEASKEVAQEEPTPVPAPAQAPAPKVEEPKEEVKAVEEPTPKVEEEPTEVATETEKESTDAPVSENVVEEEPSKVAATEESTVDAEAQPEAKDVENPEQSAPEQTEQTEQGETKEVEGEESTQGEEPVEEEPSFTLSNFFERVSNATPLEDPLSVSYPEPLQAPDAKWKHDQIKYRYDPVFLMQFRDVCQVAVDSEWKTKLESLGITGNKRQGSSQSSRGGMGKFGNNNSMGGRFNSGPLARGQFNDGRQNSRNGSKRRGGSSGGPRDKSTRKNQSKRGGRERESKSDEPSKPLEDVKPLVVSENRWVPRSRATKTEVKTAPDGSELLETEDIERKVKSLLNKLTLEMFEQITDDIMKIANQSKWEEDAKTVRQIISLTFAKACDEPYWSSMYAQFCAKMCKEMTDEIKDVNIIVKGGEIAKGGDLARRILLATCQVEYEKGWTDKLPTNEDGSPLEPEMMSDEYYIMAAAKRRGLGLVKFIGHLYILNMLNDQVILLCLRDQSGNTDDPSEDRLENLTQLIKTVGARLETKDKTKAALNFVFDNVQTILDNCKLASRIKFMLMDLIDLRNSNWVSAKNEAVPKTIQEIHDEAEIKKFEDEKAAAERRRKNKMSDSRSNSSRAGSNWGSSNLKKDMRAPQKDSRGFTSVQSSRSQSNRPNIVESSMSPRDNSKRADSIQSAANMFAALGDEEDHEDEASEEQETPAEVAPEVEN</sequence>
<dbReference type="InterPro" id="IPR036211">
    <property type="entry name" value="eIF4G_eIF4E-bd_sf"/>
</dbReference>
<feature type="compositionally biased region" description="Acidic residues" evidence="4">
    <location>
        <begin position="440"/>
        <end position="455"/>
    </location>
</feature>
<protein>
    <submittedName>
        <fullName evidence="6">Eukaryotic initiation factor 4F subunit p150</fullName>
    </submittedName>
</protein>
<feature type="compositionally biased region" description="Polar residues" evidence="4">
    <location>
        <begin position="69"/>
        <end position="79"/>
    </location>
</feature>
<dbReference type="SMART" id="SM00543">
    <property type="entry name" value="MIF4G"/>
    <property type="match status" value="1"/>
</dbReference>
<dbReference type="SUPFAM" id="SSF101489">
    <property type="entry name" value="Eukaryotic initiation factor 4f subunit eIF4g, eIF4e-binding domain"/>
    <property type="match status" value="1"/>
</dbReference>
<feature type="compositionally biased region" description="Low complexity" evidence="4">
    <location>
        <begin position="9"/>
        <end position="23"/>
    </location>
</feature>
<evidence type="ECO:0000313" key="7">
    <source>
        <dbReference type="Proteomes" id="UP001497600"/>
    </source>
</evidence>
<dbReference type="EMBL" id="OZ004260">
    <property type="protein sequence ID" value="CAK7920714.1"/>
    <property type="molecule type" value="Genomic_DNA"/>
</dbReference>
<feature type="region of interest" description="Disordered" evidence="4">
    <location>
        <begin position="205"/>
        <end position="242"/>
    </location>
</feature>
<name>A0ABP0EJP6_9ASCO</name>
<evidence type="ECO:0000256" key="3">
    <source>
        <dbReference type="ARBA" id="ARBA00022917"/>
    </source>
</evidence>
<dbReference type="PANTHER" id="PTHR23253:SF9">
    <property type="entry name" value="EUKARYOTIC TRANSLATION INITIATION FACTOR 4 GAMMA 2"/>
    <property type="match status" value="1"/>
</dbReference>
<keyword evidence="3" id="KW-0648">Protein biosynthesis</keyword>
<feature type="compositionally biased region" description="Low complexity" evidence="4">
    <location>
        <begin position="80"/>
        <end position="126"/>
    </location>
</feature>
<feature type="domain" description="MIF4G" evidence="5">
    <location>
        <begin position="657"/>
        <end position="896"/>
    </location>
</feature>
<feature type="compositionally biased region" description="Basic and acidic residues" evidence="4">
    <location>
        <begin position="602"/>
        <end position="621"/>
    </location>
</feature>
<feature type="region of interest" description="Disordered" evidence="4">
    <location>
        <begin position="1"/>
        <end position="141"/>
    </location>
</feature>
<feature type="compositionally biased region" description="Polar residues" evidence="4">
    <location>
        <begin position="128"/>
        <end position="141"/>
    </location>
</feature>
<dbReference type="SUPFAM" id="SSF48371">
    <property type="entry name" value="ARM repeat"/>
    <property type="match status" value="1"/>
</dbReference>
<proteinExistence type="inferred from homology"/>
<feature type="compositionally biased region" description="Basic and acidic residues" evidence="4">
    <location>
        <begin position="955"/>
        <end position="967"/>
    </location>
</feature>
<keyword evidence="2 6" id="KW-0396">Initiation factor</keyword>
<dbReference type="InterPro" id="IPR016024">
    <property type="entry name" value="ARM-type_fold"/>
</dbReference>
<evidence type="ECO:0000313" key="6">
    <source>
        <dbReference type="EMBL" id="CAK7920714.1"/>
    </source>
</evidence>
<dbReference type="Gene3D" id="1.25.40.180">
    <property type="match status" value="1"/>
</dbReference>
<feature type="compositionally biased region" description="Low complexity" evidence="4">
    <location>
        <begin position="218"/>
        <end position="242"/>
    </location>
</feature>
<dbReference type="Pfam" id="PF02854">
    <property type="entry name" value="MIF4G"/>
    <property type="match status" value="1"/>
</dbReference>
<dbReference type="InterPro" id="IPR022745">
    <property type="entry name" value="eIF4G1_eIF4E-bd"/>
</dbReference>
<feature type="compositionally biased region" description="Basic and acidic residues" evidence="4">
    <location>
        <begin position="348"/>
        <end position="368"/>
    </location>
</feature>
<feature type="region of interest" description="Disordered" evidence="4">
    <location>
        <begin position="307"/>
        <end position="492"/>
    </location>
</feature>
<dbReference type="PANTHER" id="PTHR23253">
    <property type="entry name" value="EUKARYOTIC TRANSLATION INITIATION FACTOR 4 GAMMA"/>
    <property type="match status" value="1"/>
</dbReference>
<feature type="region of interest" description="Disordered" evidence="4">
    <location>
        <begin position="923"/>
        <end position="1037"/>
    </location>
</feature>
<feature type="compositionally biased region" description="Polar residues" evidence="4">
    <location>
        <begin position="968"/>
        <end position="992"/>
    </location>
</feature>
<feature type="compositionally biased region" description="Low complexity" evidence="4">
    <location>
        <begin position="939"/>
        <end position="954"/>
    </location>
</feature>
<evidence type="ECO:0000256" key="1">
    <source>
        <dbReference type="ARBA" id="ARBA00005775"/>
    </source>
</evidence>
<organism evidence="6 7">
    <name type="scientific">[Candida] anglica</name>
    <dbReference type="NCBI Taxonomy" id="148631"/>
    <lineage>
        <taxon>Eukaryota</taxon>
        <taxon>Fungi</taxon>
        <taxon>Dikarya</taxon>
        <taxon>Ascomycota</taxon>
        <taxon>Saccharomycotina</taxon>
        <taxon>Pichiomycetes</taxon>
        <taxon>Debaryomycetaceae</taxon>
        <taxon>Kurtzmaniella</taxon>
    </lineage>
</organism>
<comment type="similarity">
    <text evidence="1">Belongs to the eukaryotic initiation factor 4G family.</text>
</comment>
<dbReference type="Gene3D" id="1.20.970.30">
    <property type="entry name" value="eIF4G, eIF4E-binding domain"/>
    <property type="match status" value="1"/>
</dbReference>
<feature type="compositionally biased region" description="Basic and acidic residues" evidence="4">
    <location>
        <begin position="307"/>
        <end position="331"/>
    </location>
</feature>
<gene>
    <name evidence="6" type="primary">TIF4631</name>
    <name evidence="6" type="ORF">CAAN4_H05622</name>
</gene>
<feature type="region of interest" description="Disordered" evidence="4">
    <location>
        <begin position="530"/>
        <end position="625"/>
    </location>
</feature>
<reference evidence="6 7" key="1">
    <citation type="submission" date="2024-01" db="EMBL/GenBank/DDBJ databases">
        <authorList>
            <consortium name="Genoscope - CEA"/>
            <person name="William W."/>
        </authorList>
    </citation>
    <scope>NUCLEOTIDE SEQUENCE [LARGE SCALE GENOMIC DNA]</scope>
    <source>
        <strain evidence="6 7">29B2s-10</strain>
    </source>
</reference>
<evidence type="ECO:0000256" key="4">
    <source>
        <dbReference type="SAM" id="MobiDB-lite"/>
    </source>
</evidence>
<dbReference type="InterPro" id="IPR003890">
    <property type="entry name" value="MIF4G-like_typ-3"/>
</dbReference>
<dbReference type="GO" id="GO:0003743">
    <property type="term" value="F:translation initiation factor activity"/>
    <property type="evidence" value="ECO:0007669"/>
    <property type="project" value="UniProtKB-KW"/>
</dbReference>
<feature type="compositionally biased region" description="Basic and acidic residues" evidence="4">
    <location>
        <begin position="205"/>
        <end position="216"/>
    </location>
</feature>
<feature type="compositionally biased region" description="Polar residues" evidence="4">
    <location>
        <begin position="37"/>
        <end position="61"/>
    </location>
</feature>
<accession>A0ABP0EJP6</accession>